<dbReference type="InterPro" id="IPR003226">
    <property type="entry name" value="MYG1_exonuclease"/>
</dbReference>
<sequence>MIKTIVTHPGGAHKDDFLACAVLLTQAPVAIERRDPTEADLKDPEVAVLDIGHQHDAALCNFDHHQLPRDHVPTCALSLVLQHLGIYQDAREFCSWLEVAEWFDCRGPVDTAEWLGMDRETLGKLNSPLDITILRRFASQTEHKPGEPIWEIMRMIGQDTVDYITNLRTRLDFVAAHAEVWEFENFKALFMPRTDPMPDEASSGLGYHVEKLGLEEEVLALVYPDSRGTGYGMRRFNDDARMEFTRLDNEDDVHFTHARGFIAKTSSAEIDRLQELVAMAYQPS</sequence>
<dbReference type="EMBL" id="JARXHW010000019">
    <property type="protein sequence ID" value="MDQ8207775.1"/>
    <property type="molecule type" value="Genomic_DNA"/>
</dbReference>
<organism evidence="1 2">
    <name type="scientific">Thalassobacterium maritimum</name>
    <dbReference type="NCBI Taxonomy" id="3041265"/>
    <lineage>
        <taxon>Bacteria</taxon>
        <taxon>Pseudomonadati</taxon>
        <taxon>Verrucomicrobiota</taxon>
        <taxon>Opitutia</taxon>
        <taxon>Puniceicoccales</taxon>
        <taxon>Coraliomargaritaceae</taxon>
        <taxon>Thalassobacterium</taxon>
    </lineage>
</organism>
<proteinExistence type="predicted"/>
<evidence type="ECO:0000313" key="2">
    <source>
        <dbReference type="Proteomes" id="UP001225316"/>
    </source>
</evidence>
<keyword evidence="2" id="KW-1185">Reference proteome</keyword>
<dbReference type="Proteomes" id="UP001225316">
    <property type="component" value="Unassembled WGS sequence"/>
</dbReference>
<evidence type="ECO:0000313" key="1">
    <source>
        <dbReference type="EMBL" id="MDQ8207775.1"/>
    </source>
</evidence>
<dbReference type="Pfam" id="PF03690">
    <property type="entry name" value="MYG1_exonuc"/>
    <property type="match status" value="1"/>
</dbReference>
<gene>
    <name evidence="1" type="ORF">QEH52_09655</name>
</gene>
<accession>A0ABU1AUD8</accession>
<dbReference type="RefSeq" id="WP_308950050.1">
    <property type="nucleotide sequence ID" value="NZ_JARXHW010000019.1"/>
</dbReference>
<reference evidence="1 2" key="1">
    <citation type="submission" date="2023-04" db="EMBL/GenBank/DDBJ databases">
        <title>A novel bacteria isolated from coastal sediment.</title>
        <authorList>
            <person name="Liu X.-J."/>
            <person name="Du Z.-J."/>
        </authorList>
    </citation>
    <scope>NUCLEOTIDE SEQUENCE [LARGE SCALE GENOMIC DNA]</scope>
    <source>
        <strain evidence="1 2">SDUM461003</strain>
    </source>
</reference>
<comment type="caution">
    <text evidence="1">The sequence shown here is derived from an EMBL/GenBank/DDBJ whole genome shotgun (WGS) entry which is preliminary data.</text>
</comment>
<protein>
    <submittedName>
        <fullName evidence="1">MYG1 family protein</fullName>
    </submittedName>
</protein>
<name>A0ABU1AUD8_9BACT</name>